<dbReference type="PANTHER" id="PTHR24096">
    <property type="entry name" value="LONG-CHAIN-FATTY-ACID--COA LIGASE"/>
    <property type="match status" value="1"/>
</dbReference>
<name>A0AAQ4FDT8_AMBAM</name>
<comment type="caution">
    <text evidence="5">The sequence shown here is derived from an EMBL/GenBank/DDBJ whole genome shotgun (WGS) entry which is preliminary data.</text>
</comment>
<evidence type="ECO:0000256" key="1">
    <source>
        <dbReference type="ARBA" id="ARBA00004275"/>
    </source>
</evidence>
<evidence type="ECO:0008006" key="7">
    <source>
        <dbReference type="Google" id="ProtNLM"/>
    </source>
</evidence>
<dbReference type="Gene3D" id="3.30.300.30">
    <property type="match status" value="1"/>
</dbReference>
<gene>
    <name evidence="5" type="ORF">V5799_008740</name>
</gene>
<dbReference type="GO" id="GO:0005777">
    <property type="term" value="C:peroxisome"/>
    <property type="evidence" value="ECO:0007669"/>
    <property type="project" value="UniProtKB-SubCell"/>
</dbReference>
<evidence type="ECO:0000259" key="3">
    <source>
        <dbReference type="Pfam" id="PF00501"/>
    </source>
</evidence>
<dbReference type="Pfam" id="PF00501">
    <property type="entry name" value="AMP-binding"/>
    <property type="match status" value="1"/>
</dbReference>
<dbReference type="InterPro" id="IPR045851">
    <property type="entry name" value="AMP-bd_C_sf"/>
</dbReference>
<dbReference type="AlphaFoldDB" id="A0AAQ4FDT8"/>
<feature type="domain" description="AMP-dependent synthetase/ligase" evidence="3">
    <location>
        <begin position="51"/>
        <end position="404"/>
    </location>
</feature>
<evidence type="ECO:0000313" key="5">
    <source>
        <dbReference type="EMBL" id="KAK8784895.1"/>
    </source>
</evidence>
<dbReference type="InterPro" id="IPR000873">
    <property type="entry name" value="AMP-dep_synth/lig_dom"/>
</dbReference>
<dbReference type="GO" id="GO:0016405">
    <property type="term" value="F:CoA-ligase activity"/>
    <property type="evidence" value="ECO:0007669"/>
    <property type="project" value="TreeGrafter"/>
</dbReference>
<evidence type="ECO:0000256" key="2">
    <source>
        <dbReference type="ARBA" id="ARBA00023140"/>
    </source>
</evidence>
<organism evidence="5 6">
    <name type="scientific">Amblyomma americanum</name>
    <name type="common">Lone star tick</name>
    <dbReference type="NCBI Taxonomy" id="6943"/>
    <lineage>
        <taxon>Eukaryota</taxon>
        <taxon>Metazoa</taxon>
        <taxon>Ecdysozoa</taxon>
        <taxon>Arthropoda</taxon>
        <taxon>Chelicerata</taxon>
        <taxon>Arachnida</taxon>
        <taxon>Acari</taxon>
        <taxon>Parasitiformes</taxon>
        <taxon>Ixodida</taxon>
        <taxon>Ixodoidea</taxon>
        <taxon>Ixodidae</taxon>
        <taxon>Amblyomminae</taxon>
        <taxon>Amblyomma</taxon>
    </lineage>
</organism>
<proteinExistence type="predicted"/>
<evidence type="ECO:0000313" key="6">
    <source>
        <dbReference type="Proteomes" id="UP001321473"/>
    </source>
</evidence>
<dbReference type="SUPFAM" id="SSF56801">
    <property type="entry name" value="Acetyl-CoA synthetase-like"/>
    <property type="match status" value="1"/>
</dbReference>
<dbReference type="Proteomes" id="UP001321473">
    <property type="component" value="Unassembled WGS sequence"/>
</dbReference>
<dbReference type="Pfam" id="PF13193">
    <property type="entry name" value="AMP-binding_C"/>
    <property type="match status" value="1"/>
</dbReference>
<accession>A0AAQ4FDT8</accession>
<sequence>MRARIEDGVVHSPFPAVDIPCCSVYEAAKEALLRNPDKLALKLCISGNTRKTNITQVDGTTVVTRGELFGRMARYAAGFQKHGLGPGHRVCVHVGNSVDNFAAMWGCVFAGASVMLAKTSLTERELRYQLSDSDSTHVLTEPAYAEKTTKAAASLQIKGFFATGPAEGFVSTAAFRDQDEATFREVPVQDPRSCVLSICYTSGTTDLPKGVVSTHYGFLANIATEGPCLCWEESDVVLVASPITHASGLVFITVGVLLGAAVVMVSPGANLERISHLVCKYKVTTLSVLPGHLSSLVAEMQRTRKSLDGVRRINLSGGAFPETARRIAQAMFNDLKCVLYMYAMTESMGVLCSPSIHAAQGTDVGFPAPWSQIKIVDMVTRQKLGPNQTGEICFRTPTMFKEYHNRPKETAGMFDEDGWCKSGDAGYYDEDGRLFFVQRLKEMIKCMDNQVVPAELEELILQEHTEHISEVAVVGLPHPQYGEAPAAALVLKEHSGTKYDPVDLSKKIKATIADNLAVHKNLHGGVFFLDSLPKTETGKVSRTTLAQACAARCAC</sequence>
<dbReference type="Gene3D" id="3.40.50.12780">
    <property type="entry name" value="N-terminal domain of ligase-like"/>
    <property type="match status" value="1"/>
</dbReference>
<dbReference type="InterPro" id="IPR025110">
    <property type="entry name" value="AMP-bd_C"/>
</dbReference>
<reference evidence="5 6" key="1">
    <citation type="journal article" date="2023" name="Arcadia Sci">
        <title>De novo assembly of a long-read Amblyomma americanum tick genome.</title>
        <authorList>
            <person name="Chou S."/>
            <person name="Poskanzer K.E."/>
            <person name="Rollins M."/>
            <person name="Thuy-Boun P.S."/>
        </authorList>
    </citation>
    <scope>NUCLEOTIDE SEQUENCE [LARGE SCALE GENOMIC DNA]</scope>
    <source>
        <strain evidence="5">F_SG_1</strain>
        <tissue evidence="5">Salivary glands</tissue>
    </source>
</reference>
<dbReference type="EMBL" id="JARKHS020004132">
    <property type="protein sequence ID" value="KAK8784895.1"/>
    <property type="molecule type" value="Genomic_DNA"/>
</dbReference>
<protein>
    <recommendedName>
        <fullName evidence="7">Acyl-coa synthetase</fullName>
    </recommendedName>
</protein>
<evidence type="ECO:0000259" key="4">
    <source>
        <dbReference type="Pfam" id="PF13193"/>
    </source>
</evidence>
<feature type="domain" description="AMP-binding enzyme C-terminal" evidence="4">
    <location>
        <begin position="460"/>
        <end position="539"/>
    </location>
</feature>
<dbReference type="PANTHER" id="PTHR24096:SF422">
    <property type="entry name" value="BCDNA.GH02901"/>
    <property type="match status" value="1"/>
</dbReference>
<dbReference type="InterPro" id="IPR042099">
    <property type="entry name" value="ANL_N_sf"/>
</dbReference>
<keyword evidence="6" id="KW-1185">Reference proteome</keyword>
<comment type="subcellular location">
    <subcellularLocation>
        <location evidence="1">Peroxisome</location>
    </subcellularLocation>
</comment>
<keyword evidence="2" id="KW-0576">Peroxisome</keyword>